<organism evidence="2 3">
    <name type="scientific">Rothia nasimurium</name>
    <dbReference type="NCBI Taxonomy" id="85336"/>
    <lineage>
        <taxon>Bacteria</taxon>
        <taxon>Bacillati</taxon>
        <taxon>Actinomycetota</taxon>
        <taxon>Actinomycetes</taxon>
        <taxon>Micrococcales</taxon>
        <taxon>Micrococcaceae</taxon>
        <taxon>Rothia</taxon>
    </lineage>
</organism>
<dbReference type="NCBIfam" id="TIGR00762">
    <property type="entry name" value="DegV"/>
    <property type="match status" value="1"/>
</dbReference>
<dbReference type="Proteomes" id="UP000297951">
    <property type="component" value="Unassembled WGS sequence"/>
</dbReference>
<dbReference type="SUPFAM" id="SSF82549">
    <property type="entry name" value="DAK1/DegV-like"/>
    <property type="match status" value="1"/>
</dbReference>
<dbReference type="EMBL" id="SPQC01000011">
    <property type="protein sequence ID" value="TFU23029.1"/>
    <property type="molecule type" value="Genomic_DNA"/>
</dbReference>
<dbReference type="RefSeq" id="WP_135011798.1">
    <property type="nucleotide sequence ID" value="NZ_JADGLK010000011.1"/>
</dbReference>
<dbReference type="InterPro" id="IPR043168">
    <property type="entry name" value="DegV_C"/>
</dbReference>
<evidence type="ECO:0000313" key="2">
    <source>
        <dbReference type="EMBL" id="TFU23029.1"/>
    </source>
</evidence>
<dbReference type="Pfam" id="PF02645">
    <property type="entry name" value="DegV"/>
    <property type="match status" value="1"/>
</dbReference>
<evidence type="ECO:0000256" key="1">
    <source>
        <dbReference type="ARBA" id="ARBA00023121"/>
    </source>
</evidence>
<dbReference type="InterPro" id="IPR050270">
    <property type="entry name" value="DegV_domain_contain"/>
</dbReference>
<dbReference type="AlphaFoldDB" id="A0A4Y9F4I1"/>
<dbReference type="Gene3D" id="3.40.50.10170">
    <property type="match status" value="1"/>
</dbReference>
<name>A0A4Y9F4I1_9MICC</name>
<dbReference type="GO" id="GO:0008289">
    <property type="term" value="F:lipid binding"/>
    <property type="evidence" value="ECO:0007669"/>
    <property type="project" value="UniProtKB-KW"/>
</dbReference>
<dbReference type="OrthoDB" id="9760324at2"/>
<proteinExistence type="predicted"/>
<reference evidence="2 3" key="1">
    <citation type="submission" date="2019-03" db="EMBL/GenBank/DDBJ databases">
        <title>Diversity of the mouse oral microbiome.</title>
        <authorList>
            <person name="Joseph S."/>
            <person name="Aduse-Opoku J."/>
            <person name="Curtis M."/>
            <person name="Wade W."/>
            <person name="Hashim A."/>
        </authorList>
    </citation>
    <scope>NUCLEOTIDE SEQUENCE [LARGE SCALE GENOMIC DNA]</scope>
    <source>
        <strain evidence="3">irhom_31</strain>
    </source>
</reference>
<dbReference type="PANTHER" id="PTHR33434:SF2">
    <property type="entry name" value="FATTY ACID-BINDING PROTEIN TM_1468"/>
    <property type="match status" value="1"/>
</dbReference>
<protein>
    <submittedName>
        <fullName evidence="2">DegV family protein</fullName>
    </submittedName>
</protein>
<dbReference type="PANTHER" id="PTHR33434">
    <property type="entry name" value="DEGV DOMAIN-CONTAINING PROTEIN DR_1986-RELATED"/>
    <property type="match status" value="1"/>
</dbReference>
<sequence>MRSIALVTDSSAALPAATLEHLKAEGGFSLVELPVTVGDRALNDLPADQIDAAIALAHVQGEQVLTSGVAPGTLVDAYEQLAAQGYSAIISVHLSGELSGTCDAARLAAQLVDVPVVVVDSLNLAMGLGEPVLRLHRLLAREQDLEQATALAEELCASTELFFFIPTLDALKRGGRVSPALAMVGQMFQIRPVATVLDGKLHYVERPRTTAKAIERLAALTEQASAERAGELPLDVPLKDRESANLLRRQGQVVAIHYSGNEEQAREFKQTLGSIASGAVLTPLPPVLSAHAGLGALAAVIF</sequence>
<keyword evidence="1" id="KW-0446">Lipid-binding</keyword>
<dbReference type="PROSITE" id="PS51482">
    <property type="entry name" value="DEGV"/>
    <property type="match status" value="1"/>
</dbReference>
<comment type="caution">
    <text evidence="2">The sequence shown here is derived from an EMBL/GenBank/DDBJ whole genome shotgun (WGS) entry which is preliminary data.</text>
</comment>
<dbReference type="InterPro" id="IPR003797">
    <property type="entry name" value="DegV"/>
</dbReference>
<gene>
    <name evidence="2" type="ORF">E4U03_04240</name>
</gene>
<evidence type="ECO:0000313" key="3">
    <source>
        <dbReference type="Proteomes" id="UP000297951"/>
    </source>
</evidence>
<dbReference type="Gene3D" id="3.30.1180.10">
    <property type="match status" value="1"/>
</dbReference>
<accession>A0A4Y9F4I1</accession>